<keyword evidence="3" id="KW-1185">Reference proteome</keyword>
<name>A0A2S5BIS6_9BASI</name>
<evidence type="ECO:0000256" key="1">
    <source>
        <dbReference type="SAM" id="MobiDB-lite"/>
    </source>
</evidence>
<sequence length="725" mass="80395">MADPLPPEQTYTGAQQPALEEEQKMNEDAAPAFPADREPSTSPTATLPFPDELQRLSGASLLKTLIDAADTDEIKKYWQRLPGAVADQSVSNEERDKHHARERKIVAKVKKILAKHPDRKTGAPIALPEREFIDSTGCVDATLGSSWYYGVPSVNLSKVFNTKGSPTFRLLDDLVPQPRCDTFFSDMHRYVSPSQFNRNDGATVKEPWLSTPHVGPQAAKDVYGALEVYNHKNHRLRAFPPEGELRFTILNGREVDAEFLAAMEAVRDSNEFDLIERTYSIPFEGCQLANGAFADDGEREQRIYFVRDVLENEIISAFVPLDHMSYYLYGSSKAYGSARVTELFYSLFGDLMRIEHRRAGLPRQSDEVANVSSGLGIQAAAQGIAELNPGLPVLELIAPFLEPKYPPVETGSPLSAYLETSTSTIRVSMQTLTHFDNRTPEEKAASARKGAESKRKTDAARKLQGLPTSAEKGAETMQKSNAELAARGLPTSWQRGAVTRLDREAAVAEAGGETSWQKGAAVRREFEIALTKKGLPTSWQRGAQKREENNAALAEQGLPTSHAKRILVVHAENEERKLRNEKTTYELRAITLAQNNAARRDAGEKTSHELSRQVLRERNAQLREDGKKTSGDLAAEGLARTNAKRTADGDPTSHEKTAKTQRMDYEAQQEEKRLRPSKEAVAAIRRFKTSAEWAADYKRCNARKAEFRAVGGYIKGVKSAAVTLQ</sequence>
<feature type="region of interest" description="Disordered" evidence="1">
    <location>
        <begin position="620"/>
        <end position="662"/>
    </location>
</feature>
<feature type="region of interest" description="Disordered" evidence="1">
    <location>
        <begin position="436"/>
        <end position="478"/>
    </location>
</feature>
<dbReference type="Proteomes" id="UP000237144">
    <property type="component" value="Unassembled WGS sequence"/>
</dbReference>
<evidence type="ECO:0000313" key="3">
    <source>
        <dbReference type="Proteomes" id="UP000237144"/>
    </source>
</evidence>
<evidence type="ECO:0000313" key="2">
    <source>
        <dbReference type="EMBL" id="POY76660.1"/>
    </source>
</evidence>
<reference evidence="2 3" key="1">
    <citation type="journal article" date="2018" name="Front. Microbiol.">
        <title>Prospects for Fungal Bioremediation of Acidic Radioactive Waste Sites: Characterization and Genome Sequence of Rhodotorula taiwanensis MD1149.</title>
        <authorList>
            <person name="Tkavc R."/>
            <person name="Matrosova V.Y."/>
            <person name="Grichenko O.E."/>
            <person name="Gostincar C."/>
            <person name="Volpe R.P."/>
            <person name="Klimenkova P."/>
            <person name="Gaidamakova E.K."/>
            <person name="Zhou C.E."/>
            <person name="Stewart B.J."/>
            <person name="Lyman M.G."/>
            <person name="Malfatti S.A."/>
            <person name="Rubinfeld B."/>
            <person name="Courtot M."/>
            <person name="Singh J."/>
            <person name="Dalgard C.L."/>
            <person name="Hamilton T."/>
            <person name="Frey K.G."/>
            <person name="Gunde-Cimerman N."/>
            <person name="Dugan L."/>
            <person name="Daly M.J."/>
        </authorList>
    </citation>
    <scope>NUCLEOTIDE SEQUENCE [LARGE SCALE GENOMIC DNA]</scope>
    <source>
        <strain evidence="2 3">MD1149</strain>
    </source>
</reference>
<comment type="caution">
    <text evidence="2">The sequence shown here is derived from an EMBL/GenBank/DDBJ whole genome shotgun (WGS) entry which is preliminary data.</text>
</comment>
<feature type="compositionally biased region" description="Basic and acidic residues" evidence="1">
    <location>
        <begin position="436"/>
        <end position="461"/>
    </location>
</feature>
<feature type="compositionally biased region" description="Basic and acidic residues" evidence="1">
    <location>
        <begin position="645"/>
        <end position="662"/>
    </location>
</feature>
<dbReference type="AlphaFoldDB" id="A0A2S5BIS6"/>
<gene>
    <name evidence="2" type="ORF">BMF94_0252</name>
</gene>
<proteinExistence type="predicted"/>
<feature type="compositionally biased region" description="Basic and acidic residues" evidence="1">
    <location>
        <begin position="620"/>
        <end position="630"/>
    </location>
</feature>
<protein>
    <submittedName>
        <fullName evidence="2">Uncharacterized protein</fullName>
    </submittedName>
</protein>
<organism evidence="2 3">
    <name type="scientific">Rhodotorula taiwanensis</name>
    <dbReference type="NCBI Taxonomy" id="741276"/>
    <lineage>
        <taxon>Eukaryota</taxon>
        <taxon>Fungi</taxon>
        <taxon>Dikarya</taxon>
        <taxon>Basidiomycota</taxon>
        <taxon>Pucciniomycotina</taxon>
        <taxon>Microbotryomycetes</taxon>
        <taxon>Sporidiobolales</taxon>
        <taxon>Sporidiobolaceae</taxon>
        <taxon>Rhodotorula</taxon>
    </lineage>
</organism>
<feature type="region of interest" description="Disordered" evidence="1">
    <location>
        <begin position="1"/>
        <end position="50"/>
    </location>
</feature>
<dbReference type="EMBL" id="PJQD01000002">
    <property type="protein sequence ID" value="POY76660.1"/>
    <property type="molecule type" value="Genomic_DNA"/>
</dbReference>
<accession>A0A2S5BIS6</accession>